<dbReference type="EMBL" id="UINC01102222">
    <property type="protein sequence ID" value="SVC63677.1"/>
    <property type="molecule type" value="Genomic_DNA"/>
</dbReference>
<protein>
    <submittedName>
        <fullName evidence="1">Uncharacterized protein</fullName>
    </submittedName>
</protein>
<dbReference type="AlphaFoldDB" id="A0A382NTH2"/>
<evidence type="ECO:0000313" key="1">
    <source>
        <dbReference type="EMBL" id="SVC63677.1"/>
    </source>
</evidence>
<gene>
    <name evidence="1" type="ORF">METZ01_LOCUS316531</name>
</gene>
<dbReference type="InterPro" id="IPR031836">
    <property type="entry name" value="Trans_coact"/>
</dbReference>
<proteinExistence type="predicted"/>
<dbReference type="InterPro" id="IPR042071">
    <property type="entry name" value="Trans_coact_sf"/>
</dbReference>
<dbReference type="Pfam" id="PF16805">
    <property type="entry name" value="Trans_coact"/>
    <property type="match status" value="1"/>
</dbReference>
<accession>A0A382NTH2</accession>
<feature type="non-terminal residue" evidence="1">
    <location>
        <position position="94"/>
    </location>
</feature>
<dbReference type="Gene3D" id="1.10.10.2850">
    <property type="entry name" value="Phage late-transcription coactivator-like"/>
    <property type="match status" value="1"/>
</dbReference>
<name>A0A382NTH2_9ZZZZ</name>
<organism evidence="1">
    <name type="scientific">marine metagenome</name>
    <dbReference type="NCBI Taxonomy" id="408172"/>
    <lineage>
        <taxon>unclassified sequences</taxon>
        <taxon>metagenomes</taxon>
        <taxon>ecological metagenomes</taxon>
    </lineage>
</organism>
<sequence length="94" mass="10648">MDIVLIGWVILQVIPSVKNFMKITLTKGLKPCIIAVMIVTPSKFALIIEGYVKDKNLNYMDAVVLYCEENNIDPSNIKPLVNKHLKEKIAYEAQ</sequence>
<reference evidence="1" key="1">
    <citation type="submission" date="2018-05" db="EMBL/GenBank/DDBJ databases">
        <authorList>
            <person name="Lanie J.A."/>
            <person name="Ng W.-L."/>
            <person name="Kazmierczak K.M."/>
            <person name="Andrzejewski T.M."/>
            <person name="Davidsen T.M."/>
            <person name="Wayne K.J."/>
            <person name="Tettelin H."/>
            <person name="Glass J.I."/>
            <person name="Rusch D."/>
            <person name="Podicherti R."/>
            <person name="Tsui H.-C.T."/>
            <person name="Winkler M.E."/>
        </authorList>
    </citation>
    <scope>NUCLEOTIDE SEQUENCE</scope>
</reference>